<name>A0A1H9YDC2_9BACI</name>
<keyword evidence="1" id="KW-0805">Transcription regulation</keyword>
<dbReference type="SMART" id="SM00345">
    <property type="entry name" value="HTH_GNTR"/>
    <property type="match status" value="1"/>
</dbReference>
<evidence type="ECO:0000313" key="5">
    <source>
        <dbReference type="EMBL" id="SES66942.1"/>
    </source>
</evidence>
<evidence type="ECO:0000313" key="6">
    <source>
        <dbReference type="Proteomes" id="UP000199095"/>
    </source>
</evidence>
<dbReference type="PANTHER" id="PTHR38445">
    <property type="entry name" value="HTH-TYPE TRANSCRIPTIONAL REPRESSOR YTRA"/>
    <property type="match status" value="1"/>
</dbReference>
<dbReference type="Gene3D" id="1.10.10.10">
    <property type="entry name" value="Winged helix-like DNA-binding domain superfamily/Winged helix DNA-binding domain"/>
    <property type="match status" value="1"/>
</dbReference>
<accession>A0A1H9YDC2</accession>
<keyword evidence="3" id="KW-0804">Transcription</keyword>
<feature type="domain" description="HTH gntR-type" evidence="4">
    <location>
        <begin position="12"/>
        <end position="80"/>
    </location>
</feature>
<evidence type="ECO:0000259" key="4">
    <source>
        <dbReference type="PROSITE" id="PS50949"/>
    </source>
</evidence>
<protein>
    <submittedName>
        <fullName evidence="5">GntR family transcriptional regulator</fullName>
    </submittedName>
</protein>
<keyword evidence="2" id="KW-0238">DNA-binding</keyword>
<gene>
    <name evidence="5" type="ORF">SAMN05421676_101123</name>
</gene>
<keyword evidence="6" id="KW-1185">Reference proteome</keyword>
<dbReference type="PANTHER" id="PTHR38445:SF9">
    <property type="entry name" value="HTH-TYPE TRANSCRIPTIONAL REPRESSOR YTRA"/>
    <property type="match status" value="1"/>
</dbReference>
<evidence type="ECO:0000256" key="1">
    <source>
        <dbReference type="ARBA" id="ARBA00023015"/>
    </source>
</evidence>
<dbReference type="CDD" id="cd07377">
    <property type="entry name" value="WHTH_GntR"/>
    <property type="match status" value="1"/>
</dbReference>
<dbReference type="InterPro" id="IPR000524">
    <property type="entry name" value="Tscrpt_reg_HTH_GntR"/>
</dbReference>
<proteinExistence type="predicted"/>
<dbReference type="EMBL" id="FOHJ01000001">
    <property type="protein sequence ID" value="SES66942.1"/>
    <property type="molecule type" value="Genomic_DNA"/>
</dbReference>
<dbReference type="STRING" id="237682.SAMN05421676_101123"/>
<organism evidence="5 6">
    <name type="scientific">Salinibacillus kushneri</name>
    <dbReference type="NCBI Taxonomy" id="237682"/>
    <lineage>
        <taxon>Bacteria</taxon>
        <taxon>Bacillati</taxon>
        <taxon>Bacillota</taxon>
        <taxon>Bacilli</taxon>
        <taxon>Bacillales</taxon>
        <taxon>Bacillaceae</taxon>
        <taxon>Salinibacillus</taxon>
    </lineage>
</organism>
<reference evidence="6" key="1">
    <citation type="submission" date="2016-10" db="EMBL/GenBank/DDBJ databases">
        <authorList>
            <person name="Varghese N."/>
            <person name="Submissions S."/>
        </authorList>
    </citation>
    <scope>NUCLEOTIDE SEQUENCE [LARGE SCALE GENOMIC DNA]</scope>
    <source>
        <strain evidence="6">CGMCC 1.3566</strain>
    </source>
</reference>
<dbReference type="InterPro" id="IPR036390">
    <property type="entry name" value="WH_DNA-bd_sf"/>
</dbReference>
<sequence>MLHLLLDPRSNTPLYEQIIQQVREHIAQGILKPGEKIPSIRSLSKELMINPNTVSKAYKELEKLGIFETYQGYGTYINNRLDQMIGNQEKHHVKEKVKKVVIDSIYAGIQLHEITKWVEEYYKEMGGHRDA</sequence>
<dbReference type="Proteomes" id="UP000199095">
    <property type="component" value="Unassembled WGS sequence"/>
</dbReference>
<dbReference type="InterPro" id="IPR036388">
    <property type="entry name" value="WH-like_DNA-bd_sf"/>
</dbReference>
<dbReference type="PROSITE" id="PS50949">
    <property type="entry name" value="HTH_GNTR"/>
    <property type="match status" value="1"/>
</dbReference>
<evidence type="ECO:0000256" key="2">
    <source>
        <dbReference type="ARBA" id="ARBA00023125"/>
    </source>
</evidence>
<dbReference type="GO" id="GO:0003677">
    <property type="term" value="F:DNA binding"/>
    <property type="evidence" value="ECO:0007669"/>
    <property type="project" value="UniProtKB-KW"/>
</dbReference>
<evidence type="ECO:0000256" key="3">
    <source>
        <dbReference type="ARBA" id="ARBA00023163"/>
    </source>
</evidence>
<dbReference type="RefSeq" id="WP_245732660.1">
    <property type="nucleotide sequence ID" value="NZ_FOHJ01000001.1"/>
</dbReference>
<dbReference type="GO" id="GO:0003700">
    <property type="term" value="F:DNA-binding transcription factor activity"/>
    <property type="evidence" value="ECO:0007669"/>
    <property type="project" value="InterPro"/>
</dbReference>
<dbReference type="Pfam" id="PF00392">
    <property type="entry name" value="GntR"/>
    <property type="match status" value="1"/>
</dbReference>
<dbReference type="SUPFAM" id="SSF46785">
    <property type="entry name" value="Winged helix' DNA-binding domain"/>
    <property type="match status" value="1"/>
</dbReference>
<dbReference type="AlphaFoldDB" id="A0A1H9YDC2"/>